<gene>
    <name evidence="2" type="ORF">NCTC12965_03749</name>
</gene>
<dbReference type="InterPro" id="IPR009006">
    <property type="entry name" value="Ala_racemase/Decarboxylase_C"/>
</dbReference>
<protein>
    <submittedName>
        <fullName evidence="2">Alanine racemase</fullName>
    </submittedName>
</protein>
<reference evidence="2" key="1">
    <citation type="submission" date="2019-05" db="EMBL/GenBank/DDBJ databases">
        <authorList>
            <consortium name="Pathogen Informatics"/>
        </authorList>
    </citation>
    <scope>NUCLEOTIDE SEQUENCE [LARGE SCALE GENOMIC DNA]</scope>
    <source>
        <strain evidence="2">NCTC12965</strain>
    </source>
</reference>
<name>A0A4U9UPX4_SERFO</name>
<sequence>MKGVTPGDEVVFFGKQGNAEITATEVEDISGALFTEMSILWGATNKRVLVD</sequence>
<comment type="cofactor">
    <cofactor evidence="1">
        <name>pyridoxal 5'-phosphate</name>
        <dbReference type="ChEBI" id="CHEBI:597326"/>
    </cofactor>
</comment>
<evidence type="ECO:0000313" key="2">
    <source>
        <dbReference type="EMBL" id="VTR35153.1"/>
    </source>
</evidence>
<evidence type="ECO:0000256" key="1">
    <source>
        <dbReference type="ARBA" id="ARBA00001933"/>
    </source>
</evidence>
<accession>A0A4U9UPX4</accession>
<proteinExistence type="predicted"/>
<dbReference type="AlphaFoldDB" id="A0A4U9UPX4"/>
<organism evidence="2">
    <name type="scientific">Serratia fonticola</name>
    <dbReference type="NCBI Taxonomy" id="47917"/>
    <lineage>
        <taxon>Bacteria</taxon>
        <taxon>Pseudomonadati</taxon>
        <taxon>Pseudomonadota</taxon>
        <taxon>Gammaproteobacteria</taxon>
        <taxon>Enterobacterales</taxon>
        <taxon>Yersiniaceae</taxon>
        <taxon>Serratia</taxon>
    </lineage>
</organism>
<dbReference type="GO" id="GO:0003824">
    <property type="term" value="F:catalytic activity"/>
    <property type="evidence" value="ECO:0007669"/>
    <property type="project" value="InterPro"/>
</dbReference>
<dbReference type="Gene3D" id="2.40.37.10">
    <property type="entry name" value="Lyase, Ornithine Decarboxylase, Chain A, domain 1"/>
    <property type="match status" value="1"/>
</dbReference>
<dbReference type="SUPFAM" id="SSF50621">
    <property type="entry name" value="Alanine racemase C-terminal domain-like"/>
    <property type="match status" value="1"/>
</dbReference>
<dbReference type="EMBL" id="CABEEZ010000077">
    <property type="protein sequence ID" value="VTR35153.1"/>
    <property type="molecule type" value="Genomic_DNA"/>
</dbReference>